<dbReference type="PANTHER" id="PTHR47481:SF9">
    <property type="entry name" value="RETROTRANSPOSON GAG DOMAIN-CONTAINING PROTEIN"/>
    <property type="match status" value="1"/>
</dbReference>
<evidence type="ECO:0008006" key="3">
    <source>
        <dbReference type="Google" id="ProtNLM"/>
    </source>
</evidence>
<dbReference type="EMBL" id="QGNW01000252">
    <property type="protein sequence ID" value="RVW81553.1"/>
    <property type="molecule type" value="Genomic_DNA"/>
</dbReference>
<organism evidence="1 2">
    <name type="scientific">Vitis vinifera</name>
    <name type="common">Grape</name>
    <dbReference type="NCBI Taxonomy" id="29760"/>
    <lineage>
        <taxon>Eukaryota</taxon>
        <taxon>Viridiplantae</taxon>
        <taxon>Streptophyta</taxon>
        <taxon>Embryophyta</taxon>
        <taxon>Tracheophyta</taxon>
        <taxon>Spermatophyta</taxon>
        <taxon>Magnoliopsida</taxon>
        <taxon>eudicotyledons</taxon>
        <taxon>Gunneridae</taxon>
        <taxon>Pentapetalae</taxon>
        <taxon>rosids</taxon>
        <taxon>Vitales</taxon>
        <taxon>Vitaceae</taxon>
        <taxon>Viteae</taxon>
        <taxon>Vitis</taxon>
    </lineage>
</organism>
<reference evidence="1 2" key="1">
    <citation type="journal article" date="2018" name="PLoS Genet.">
        <title>Population sequencing reveals clonal diversity and ancestral inbreeding in the grapevine cultivar Chardonnay.</title>
        <authorList>
            <person name="Roach M.J."/>
            <person name="Johnson D.L."/>
            <person name="Bohlmann J."/>
            <person name="van Vuuren H.J."/>
            <person name="Jones S.J."/>
            <person name="Pretorius I.S."/>
            <person name="Schmidt S.A."/>
            <person name="Borneman A.R."/>
        </authorList>
    </citation>
    <scope>NUCLEOTIDE SEQUENCE [LARGE SCALE GENOMIC DNA]</scope>
    <source>
        <strain evidence="2">cv. Chardonnay</strain>
        <tissue evidence="1">Leaf</tissue>
    </source>
</reference>
<evidence type="ECO:0000313" key="1">
    <source>
        <dbReference type="EMBL" id="RVW81553.1"/>
    </source>
</evidence>
<dbReference type="AlphaFoldDB" id="A0A438HAS7"/>
<evidence type="ECO:0000313" key="2">
    <source>
        <dbReference type="Proteomes" id="UP000288805"/>
    </source>
</evidence>
<dbReference type="Proteomes" id="UP000288805">
    <property type="component" value="Unassembled WGS sequence"/>
</dbReference>
<name>A0A438HAS7_VITVI</name>
<sequence>MQLKEELTLIQRGDRSITEYLHAVKALVDEIAIIDHSISDDDLTLYVLNGLGPDFREIVAPIRARESSLAFEELHDLLVGHEAYLRRLEAVTHNLVASTNFTKMKQSPQWESHPWSFKQTGSHSGP</sequence>
<gene>
    <name evidence="1" type="ORF">CK203_051853</name>
</gene>
<protein>
    <recommendedName>
        <fullName evidence="3">Retrovirus-related Pol polyprotein from transposon RE1</fullName>
    </recommendedName>
</protein>
<comment type="caution">
    <text evidence="1">The sequence shown here is derived from an EMBL/GenBank/DDBJ whole genome shotgun (WGS) entry which is preliminary data.</text>
</comment>
<dbReference type="PANTHER" id="PTHR47481">
    <property type="match status" value="1"/>
</dbReference>
<proteinExistence type="predicted"/>
<accession>A0A438HAS7</accession>